<dbReference type="InterPro" id="IPR009071">
    <property type="entry name" value="HMG_box_dom"/>
</dbReference>
<protein>
    <recommendedName>
        <fullName evidence="4">HMG box domain-containing protein</fullName>
    </recommendedName>
</protein>
<dbReference type="InterPro" id="IPR050140">
    <property type="entry name" value="SRY-related_HMG-box_TF-like"/>
</dbReference>
<name>A0AAD7JLG4_9AGAR</name>
<dbReference type="Proteomes" id="UP001215598">
    <property type="component" value="Unassembled WGS sequence"/>
</dbReference>
<reference evidence="5" key="1">
    <citation type="submission" date="2023-03" db="EMBL/GenBank/DDBJ databases">
        <title>Massive genome expansion in bonnet fungi (Mycena s.s.) driven by repeated elements and novel gene families across ecological guilds.</title>
        <authorList>
            <consortium name="Lawrence Berkeley National Laboratory"/>
            <person name="Harder C.B."/>
            <person name="Miyauchi S."/>
            <person name="Viragh M."/>
            <person name="Kuo A."/>
            <person name="Thoen E."/>
            <person name="Andreopoulos B."/>
            <person name="Lu D."/>
            <person name="Skrede I."/>
            <person name="Drula E."/>
            <person name="Henrissat B."/>
            <person name="Morin E."/>
            <person name="Kohler A."/>
            <person name="Barry K."/>
            <person name="LaButti K."/>
            <person name="Morin E."/>
            <person name="Salamov A."/>
            <person name="Lipzen A."/>
            <person name="Mereny Z."/>
            <person name="Hegedus B."/>
            <person name="Baldrian P."/>
            <person name="Stursova M."/>
            <person name="Weitz H."/>
            <person name="Taylor A."/>
            <person name="Grigoriev I.V."/>
            <person name="Nagy L.G."/>
            <person name="Martin F."/>
            <person name="Kauserud H."/>
        </authorList>
    </citation>
    <scope>NUCLEOTIDE SEQUENCE</scope>
    <source>
        <strain evidence="5">CBHHK182m</strain>
    </source>
</reference>
<feature type="region of interest" description="Disordered" evidence="3">
    <location>
        <begin position="1"/>
        <end position="20"/>
    </location>
</feature>
<dbReference type="GO" id="GO:0001228">
    <property type="term" value="F:DNA-binding transcription activator activity, RNA polymerase II-specific"/>
    <property type="evidence" value="ECO:0007669"/>
    <property type="project" value="TreeGrafter"/>
</dbReference>
<dbReference type="PANTHER" id="PTHR10270">
    <property type="entry name" value="SOX TRANSCRIPTION FACTOR"/>
    <property type="match status" value="1"/>
</dbReference>
<proteinExistence type="predicted"/>
<evidence type="ECO:0000313" key="6">
    <source>
        <dbReference type="Proteomes" id="UP001215598"/>
    </source>
</evidence>
<dbReference type="GO" id="GO:0000978">
    <property type="term" value="F:RNA polymerase II cis-regulatory region sequence-specific DNA binding"/>
    <property type="evidence" value="ECO:0007669"/>
    <property type="project" value="TreeGrafter"/>
</dbReference>
<comment type="caution">
    <text evidence="5">The sequence shown here is derived from an EMBL/GenBank/DDBJ whole genome shotgun (WGS) entry which is preliminary data.</text>
</comment>
<keyword evidence="6" id="KW-1185">Reference proteome</keyword>
<dbReference type="EMBL" id="JARKIB010000026">
    <property type="protein sequence ID" value="KAJ7765330.1"/>
    <property type="molecule type" value="Genomic_DNA"/>
</dbReference>
<dbReference type="AlphaFoldDB" id="A0AAD7JLG4"/>
<organism evidence="5 6">
    <name type="scientific">Mycena metata</name>
    <dbReference type="NCBI Taxonomy" id="1033252"/>
    <lineage>
        <taxon>Eukaryota</taxon>
        <taxon>Fungi</taxon>
        <taxon>Dikarya</taxon>
        <taxon>Basidiomycota</taxon>
        <taxon>Agaricomycotina</taxon>
        <taxon>Agaricomycetes</taxon>
        <taxon>Agaricomycetidae</taxon>
        <taxon>Agaricales</taxon>
        <taxon>Marasmiineae</taxon>
        <taxon>Mycenaceae</taxon>
        <taxon>Mycena</taxon>
    </lineage>
</organism>
<sequence>MPAVHSIIPPRQSRRLRRTGPKDYQDDLWEAYDETLLTSVSPLDVKSEATTVSLLDVKSEPTTVSLLDVKSEPTTAPVLFDVHIFPDPVESAHIPRPPNAFICFRSAYVKAQKEAAARSGSNMNENEKFPYRLMAQDAKAAHTLKYPNYRYAPGSANGVARKPRKPRAPVRTASSVTSDDCDVLPRSHISRSRPSRKYETNPPTARSTARRTSTLVTPPPRRVSPSPTPVPASPVPAPVAQPSEASLVVVPQFTPETYTSNDDKLETVWGSLLAPRPDHQFGVKRSLSPMSVESATLPIPTESSPSTQAPPFDDFVAARTSRAPSPVAPLLPAPVEWDGWPYTPLELPEDEPLYFDAPVEDFGFYHAWNFDAHASSAKPTPVVPADDVFVFW</sequence>
<keyword evidence="2" id="KW-0804">Transcription</keyword>
<gene>
    <name evidence="5" type="ORF">B0H16DRAFT_1687471</name>
</gene>
<evidence type="ECO:0000256" key="2">
    <source>
        <dbReference type="ARBA" id="ARBA00023163"/>
    </source>
</evidence>
<evidence type="ECO:0000259" key="4">
    <source>
        <dbReference type="SMART" id="SM00398"/>
    </source>
</evidence>
<dbReference type="CDD" id="cd01389">
    <property type="entry name" value="HMG-box_ROX1-like"/>
    <property type="match status" value="1"/>
</dbReference>
<evidence type="ECO:0000256" key="1">
    <source>
        <dbReference type="ARBA" id="ARBA00023125"/>
    </source>
</evidence>
<dbReference type="GO" id="GO:0005634">
    <property type="term" value="C:nucleus"/>
    <property type="evidence" value="ECO:0007669"/>
    <property type="project" value="TreeGrafter"/>
</dbReference>
<feature type="compositionally biased region" description="Low complexity" evidence="3">
    <location>
        <begin position="204"/>
        <end position="216"/>
    </location>
</feature>
<dbReference type="GO" id="GO:0030154">
    <property type="term" value="P:cell differentiation"/>
    <property type="evidence" value="ECO:0007669"/>
    <property type="project" value="TreeGrafter"/>
</dbReference>
<dbReference type="PANTHER" id="PTHR10270:SF161">
    <property type="entry name" value="SEX-DETERMINING REGION Y PROTEIN"/>
    <property type="match status" value="1"/>
</dbReference>
<accession>A0AAD7JLG4</accession>
<dbReference type="SMART" id="SM00398">
    <property type="entry name" value="HMG"/>
    <property type="match status" value="1"/>
</dbReference>
<evidence type="ECO:0000313" key="5">
    <source>
        <dbReference type="EMBL" id="KAJ7765330.1"/>
    </source>
</evidence>
<feature type="compositionally biased region" description="Pro residues" evidence="3">
    <location>
        <begin position="217"/>
        <end position="239"/>
    </location>
</feature>
<dbReference type="Gene3D" id="1.10.30.10">
    <property type="entry name" value="High mobility group box domain"/>
    <property type="match status" value="1"/>
</dbReference>
<dbReference type="InterPro" id="IPR036910">
    <property type="entry name" value="HMG_box_dom_sf"/>
</dbReference>
<evidence type="ECO:0000256" key="3">
    <source>
        <dbReference type="SAM" id="MobiDB-lite"/>
    </source>
</evidence>
<feature type="region of interest" description="Disordered" evidence="3">
    <location>
        <begin position="151"/>
        <end position="239"/>
    </location>
</feature>
<feature type="domain" description="HMG box" evidence="4">
    <location>
        <begin position="93"/>
        <end position="151"/>
    </location>
</feature>
<dbReference type="SUPFAM" id="SSF47095">
    <property type="entry name" value="HMG-box"/>
    <property type="match status" value="1"/>
</dbReference>
<keyword evidence="1" id="KW-0238">DNA-binding</keyword>